<keyword evidence="3" id="KW-1185">Reference proteome</keyword>
<comment type="caution">
    <text evidence="2">The sequence shown here is derived from an EMBL/GenBank/DDBJ whole genome shotgun (WGS) entry which is preliminary data.</text>
</comment>
<dbReference type="GO" id="GO:0004180">
    <property type="term" value="F:carboxypeptidase activity"/>
    <property type="evidence" value="ECO:0007669"/>
    <property type="project" value="UniProtKB-KW"/>
</dbReference>
<dbReference type="PRINTS" id="PR00998">
    <property type="entry name" value="CRBOXYPTASET"/>
</dbReference>
<organism evidence="2 3">
    <name type="scientific">Scandinavium hiltneri</name>
    <dbReference type="NCBI Taxonomy" id="2926519"/>
    <lineage>
        <taxon>Bacteria</taxon>
        <taxon>Pseudomonadati</taxon>
        <taxon>Pseudomonadota</taxon>
        <taxon>Gammaproteobacteria</taxon>
        <taxon>Enterobacterales</taxon>
        <taxon>Enterobacteriaceae</taxon>
        <taxon>Scandinavium</taxon>
    </lineage>
</organism>
<dbReference type="InterPro" id="IPR001333">
    <property type="entry name" value="Peptidase_M32_Taq"/>
</dbReference>
<keyword evidence="1 2" id="KW-0121">Carboxypeptidase</keyword>
<dbReference type="SUPFAM" id="SSF55486">
    <property type="entry name" value="Metalloproteases ('zincins'), catalytic domain"/>
    <property type="match status" value="1"/>
</dbReference>
<keyword evidence="1" id="KW-0378">Hydrolase</keyword>
<accession>A0ABT2E2Z8</accession>
<dbReference type="PANTHER" id="PTHR34217:SF1">
    <property type="entry name" value="CARBOXYPEPTIDASE 1"/>
    <property type="match status" value="1"/>
</dbReference>
<dbReference type="Gene3D" id="1.10.1370.30">
    <property type="match status" value="1"/>
</dbReference>
<evidence type="ECO:0000256" key="1">
    <source>
        <dbReference type="PIRNR" id="PIRNR006615"/>
    </source>
</evidence>
<keyword evidence="1" id="KW-0482">Metalloprotease</keyword>
<keyword evidence="1" id="KW-0479">Metal-binding</keyword>
<dbReference type="PANTHER" id="PTHR34217">
    <property type="entry name" value="METAL-DEPENDENT CARBOXYPEPTIDASE"/>
    <property type="match status" value="1"/>
</dbReference>
<name>A0ABT2E2Z8_9ENTR</name>
<dbReference type="Pfam" id="PF02074">
    <property type="entry name" value="Peptidase_M32"/>
    <property type="match status" value="1"/>
</dbReference>
<dbReference type="CDD" id="cd06460">
    <property type="entry name" value="M32_Taq"/>
    <property type="match status" value="1"/>
</dbReference>
<dbReference type="PROSITE" id="PS52034">
    <property type="entry name" value="PEPTIDASE_M32"/>
    <property type="match status" value="1"/>
</dbReference>
<comment type="function">
    <text evidence="1">Broad specificity carboxypetidase that releases amino acids sequentially from the C-terminus, including neutral, aromatic, polar and basic residues.</text>
</comment>
<proteinExistence type="inferred from homology"/>
<sequence length="504" mass="57104">MNQLSLHEHVTRLSDVLNVINLLNWDASTGMPAAASQQRGQQIATLSTLAQNMLLSDDLASALAQERQQPDLTLHQRHSHRAIQEAINWHQKIPARLVSELAQLTAVAEHAWREARSDNDFALFQPYLTKIVDLKRRLAEAVGYKNHPYEVLMHEYEPGLTVPVLKQLFSQLQSRLIPLIKRIHTAPKPENAFLFRNFPPEQQRQLSSTLAHKIGYDFQRGRLDTTTHPFEISMSREDVRITTRFNPQFINAGLFGSLHEAGHAIYEQSVDPMLSGSALTLDLIGLYGVAGTSYGVHESQSRLWENRIGRSLPFWKNHYAELQAIFPGVLDDISVTQFWRAINRSEPTPIRVEADELTYDLHIMLRVELEMGLIDGTIQVSDLPALWAEKLQHYLGITPTDDTGGVLQDIHWSKGMMGSFPTYTLGNVMSAQFMAAALQQQPTLTNALAIADYQTLKQWLTDNILQHGRTWLPSELLKRVTGSNLDATPYLDYLEQKFSSLYNL</sequence>
<protein>
    <recommendedName>
        <fullName evidence="1">Metal-dependent carboxypeptidase</fullName>
        <ecNumber evidence="1">3.4.17.19</ecNumber>
    </recommendedName>
</protein>
<dbReference type="EC" id="3.4.17.19" evidence="1"/>
<dbReference type="EMBL" id="JALIGE010000074">
    <property type="protein sequence ID" value="MCS2162137.1"/>
    <property type="molecule type" value="Genomic_DNA"/>
</dbReference>
<dbReference type="PIRSF" id="PIRSF006615">
    <property type="entry name" value="Zn_crbxpep_Taq"/>
    <property type="match status" value="1"/>
</dbReference>
<comment type="similarity">
    <text evidence="1">Belongs to the peptidase M32 family.</text>
</comment>
<evidence type="ECO:0000313" key="2">
    <source>
        <dbReference type="EMBL" id="MCS2162137.1"/>
    </source>
</evidence>
<dbReference type="Proteomes" id="UP001205357">
    <property type="component" value="Unassembled WGS sequence"/>
</dbReference>
<keyword evidence="1" id="KW-0645">Protease</keyword>
<gene>
    <name evidence="2" type="ORF">MUU47_13630</name>
</gene>
<dbReference type="RefSeq" id="WP_258988705.1">
    <property type="nucleotide sequence ID" value="NZ_JALIGE010000074.1"/>
</dbReference>
<comment type="catalytic activity">
    <reaction evidence="1">
        <text>Release of a C-terminal amino acid with broad specificity, except for -Pro.</text>
        <dbReference type="EC" id="3.4.17.19"/>
    </reaction>
</comment>
<evidence type="ECO:0000313" key="3">
    <source>
        <dbReference type="Proteomes" id="UP001205357"/>
    </source>
</evidence>
<reference evidence="2 3" key="1">
    <citation type="submission" date="2022-04" db="EMBL/GenBank/DDBJ databases">
        <title>Proposal of a three novel species of Scandinavium, Scandinavium hiltneri, Scandinavium manionii, Scandinavium tedordense.</title>
        <authorList>
            <person name="Maddock D.W."/>
            <person name="Brady C.L."/>
            <person name="Denman S."/>
            <person name="Arnold D."/>
        </authorList>
    </citation>
    <scope>NUCLEOTIDE SEQUENCE [LARGE SCALE GENOMIC DNA]</scope>
    <source>
        <strain evidence="2 3">H11S7</strain>
    </source>
</reference>